<dbReference type="Pfam" id="PF21098">
    <property type="entry name" value="PH-GRAM_MTMR6-like"/>
    <property type="match status" value="1"/>
</dbReference>
<evidence type="ECO:0000259" key="1">
    <source>
        <dbReference type="Pfam" id="PF21098"/>
    </source>
</evidence>
<proteinExistence type="predicted"/>
<dbReference type="InterPro" id="IPR011993">
    <property type="entry name" value="PH-like_dom_sf"/>
</dbReference>
<dbReference type="Gene3D" id="2.30.29.30">
    <property type="entry name" value="Pleckstrin-homology domain (PH domain)/Phosphotyrosine-binding domain (PTB)"/>
    <property type="match status" value="1"/>
</dbReference>
<dbReference type="AlphaFoldDB" id="A0ABD0N379"/>
<dbReference type="SUPFAM" id="SSF50729">
    <property type="entry name" value="PH domain-like"/>
    <property type="match status" value="1"/>
</dbReference>
<dbReference type="EMBL" id="JAMKFB020000024">
    <property type="protein sequence ID" value="KAL0156619.1"/>
    <property type="molecule type" value="Genomic_DNA"/>
</dbReference>
<comment type="caution">
    <text evidence="2">The sequence shown here is derived from an EMBL/GenBank/DDBJ whole genome shotgun (WGS) entry which is preliminary data.</text>
</comment>
<keyword evidence="3" id="KW-1185">Reference proteome</keyword>
<feature type="non-terminal residue" evidence="2">
    <location>
        <position position="62"/>
    </location>
</feature>
<dbReference type="Proteomes" id="UP001529510">
    <property type="component" value="Unassembled WGS sequence"/>
</dbReference>
<sequence>MCLCVQILHHHIASVEKLSLTTSGCPLLIQCRNFRVVHFVIPRERDCHDIYSSLLRLLRPGG</sequence>
<protein>
    <recommendedName>
        <fullName evidence="1">MTMR6-9 GRAM domain-containing protein</fullName>
    </recommendedName>
</protein>
<feature type="domain" description="MTMR6-9 GRAM" evidence="1">
    <location>
        <begin position="7"/>
        <end position="57"/>
    </location>
</feature>
<accession>A0ABD0N379</accession>
<reference evidence="2 3" key="1">
    <citation type="submission" date="2024-05" db="EMBL/GenBank/DDBJ databases">
        <title>Genome sequencing and assembly of Indian major carp, Cirrhinus mrigala (Hamilton, 1822).</title>
        <authorList>
            <person name="Mohindra V."/>
            <person name="Chowdhury L.M."/>
            <person name="Lal K."/>
            <person name="Jena J.K."/>
        </authorList>
    </citation>
    <scope>NUCLEOTIDE SEQUENCE [LARGE SCALE GENOMIC DNA]</scope>
    <source>
        <strain evidence="2">CM1030</strain>
        <tissue evidence="2">Blood</tissue>
    </source>
</reference>
<name>A0ABD0N379_CIRMR</name>
<evidence type="ECO:0000313" key="2">
    <source>
        <dbReference type="EMBL" id="KAL0156619.1"/>
    </source>
</evidence>
<gene>
    <name evidence="2" type="ORF">M9458_047865</name>
</gene>
<organism evidence="2 3">
    <name type="scientific">Cirrhinus mrigala</name>
    <name type="common">Mrigala</name>
    <dbReference type="NCBI Taxonomy" id="683832"/>
    <lineage>
        <taxon>Eukaryota</taxon>
        <taxon>Metazoa</taxon>
        <taxon>Chordata</taxon>
        <taxon>Craniata</taxon>
        <taxon>Vertebrata</taxon>
        <taxon>Euteleostomi</taxon>
        <taxon>Actinopterygii</taxon>
        <taxon>Neopterygii</taxon>
        <taxon>Teleostei</taxon>
        <taxon>Ostariophysi</taxon>
        <taxon>Cypriniformes</taxon>
        <taxon>Cyprinidae</taxon>
        <taxon>Labeoninae</taxon>
        <taxon>Labeonini</taxon>
        <taxon>Cirrhinus</taxon>
    </lineage>
</organism>
<evidence type="ECO:0000313" key="3">
    <source>
        <dbReference type="Proteomes" id="UP001529510"/>
    </source>
</evidence>
<dbReference type="InterPro" id="IPR048994">
    <property type="entry name" value="PH-GRAM_MTMR6-9"/>
</dbReference>